<dbReference type="Pfam" id="PF00400">
    <property type="entry name" value="WD40"/>
    <property type="match status" value="6"/>
</dbReference>
<dbReference type="SUPFAM" id="SSF50978">
    <property type="entry name" value="WD40 repeat-like"/>
    <property type="match status" value="2"/>
</dbReference>
<dbReference type="PRINTS" id="PR00320">
    <property type="entry name" value="GPROTEINBRPT"/>
</dbReference>
<evidence type="ECO:0000256" key="3">
    <source>
        <dbReference type="PROSITE-ProRule" id="PRU00221"/>
    </source>
</evidence>
<dbReference type="InterPro" id="IPR036322">
    <property type="entry name" value="WD40_repeat_dom_sf"/>
</dbReference>
<dbReference type="Gene3D" id="2.130.10.10">
    <property type="entry name" value="YVTN repeat-like/Quinoprotein amine dehydrogenase"/>
    <property type="match status" value="3"/>
</dbReference>
<evidence type="ECO:0008006" key="7">
    <source>
        <dbReference type="Google" id="ProtNLM"/>
    </source>
</evidence>
<sequence length="572" mass="61761">MPTFLSLVKLGIHALPALDARTAGAQRKPDGPQRPSLSGNLEHWLATILGDVLGGWELSSSGMQRWNTVFLRDGRLIASGSDDCTIRVWDMRTSSLVAGLFQGHTHWVLLVLFSPNSKRIVSGSQDKTVCIWSAVNGTLPCGPLHGHIGLVHSVTYLPDGTLIASASLDKTIQLWRLEDGTPAASPLQGHSNYVYSVVFSPDGTLLLSGSEDMSVCVWRVSDGLAVTSPFQGHTSGVTLVAVLPDGTLAVSGSDDCTVQVWRIADGLLAASPFFGQSGRIWSVGYSPDGTQVIAGFYDQTVQMWNVRKGIVPSPSSDHALPKIRSLWFLPNHGYVLTKSDKDEMQMWDVSNGTSQPAPSNMQPPSPPSHVTSPNSSCTAQADLYGRLVKVMRVDDGTVAAGPFEPAPQVWQFTDNSALVIVGSKDGTIQGISLQTGETVYQLRSAGDNYVDLIAQCLDGSLLASVDDNSYSSRTLRVWSTTLPILVFRAAFDAPPTPGSSQTLSEFYNGCYVDEDGWLVNSCNDLLLWLPAEIAHAGLSPFVLVIITEFGRLEIPKQMLVAGREWDKCYIQK</sequence>
<comment type="caution">
    <text evidence="5">The sequence shown here is derived from an EMBL/GenBank/DDBJ whole genome shotgun (WGS) entry which is preliminary data.</text>
</comment>
<protein>
    <recommendedName>
        <fullName evidence="7">WD40 repeat-like protein</fullName>
    </recommendedName>
</protein>
<evidence type="ECO:0000313" key="5">
    <source>
        <dbReference type="EMBL" id="KAF8695622.1"/>
    </source>
</evidence>
<feature type="repeat" description="WD" evidence="3">
    <location>
        <begin position="73"/>
        <end position="99"/>
    </location>
</feature>
<dbReference type="InterPro" id="IPR050995">
    <property type="entry name" value="WD-F-box_domain-protein"/>
</dbReference>
<dbReference type="AlphaFoldDB" id="A0A8H7LRG3"/>
<dbReference type="PANTHER" id="PTHR14604:SF4">
    <property type="entry name" value="F-BOX DOMAIN-CONTAINING PROTEIN"/>
    <property type="match status" value="1"/>
</dbReference>
<evidence type="ECO:0000256" key="1">
    <source>
        <dbReference type="ARBA" id="ARBA00022574"/>
    </source>
</evidence>
<accession>A0A8H7LRG3</accession>
<gene>
    <name evidence="5" type="ORF">RHS03_07997</name>
</gene>
<proteinExistence type="predicted"/>
<organism evidence="5 6">
    <name type="scientific">Rhizoctonia solani</name>
    <dbReference type="NCBI Taxonomy" id="456999"/>
    <lineage>
        <taxon>Eukaryota</taxon>
        <taxon>Fungi</taxon>
        <taxon>Dikarya</taxon>
        <taxon>Basidiomycota</taxon>
        <taxon>Agaricomycotina</taxon>
        <taxon>Agaricomycetes</taxon>
        <taxon>Cantharellales</taxon>
        <taxon>Ceratobasidiaceae</taxon>
        <taxon>Rhizoctonia</taxon>
    </lineage>
</organism>
<feature type="repeat" description="WD" evidence="3">
    <location>
        <begin position="144"/>
        <end position="185"/>
    </location>
</feature>
<dbReference type="PROSITE" id="PS50294">
    <property type="entry name" value="WD_REPEATS_REGION"/>
    <property type="match status" value="5"/>
</dbReference>
<feature type="region of interest" description="Disordered" evidence="4">
    <location>
        <begin position="348"/>
        <end position="376"/>
    </location>
</feature>
<keyword evidence="1 3" id="KW-0853">WD repeat</keyword>
<dbReference type="PROSITE" id="PS00678">
    <property type="entry name" value="WD_REPEATS_1"/>
    <property type="match status" value="2"/>
</dbReference>
<evidence type="ECO:0000256" key="4">
    <source>
        <dbReference type="SAM" id="MobiDB-lite"/>
    </source>
</evidence>
<dbReference type="OrthoDB" id="538223at2759"/>
<feature type="repeat" description="WD" evidence="3">
    <location>
        <begin position="273"/>
        <end position="309"/>
    </location>
</feature>
<dbReference type="Proteomes" id="UP000602905">
    <property type="component" value="Unassembled WGS sequence"/>
</dbReference>
<dbReference type="EMBL" id="JACYCD010000369">
    <property type="protein sequence ID" value="KAF8695622.1"/>
    <property type="molecule type" value="Genomic_DNA"/>
</dbReference>
<feature type="repeat" description="WD" evidence="3">
    <location>
        <begin position="101"/>
        <end position="133"/>
    </location>
</feature>
<dbReference type="InterPro" id="IPR001680">
    <property type="entry name" value="WD40_rpt"/>
</dbReference>
<name>A0A8H7LRG3_9AGAM</name>
<feature type="repeat" description="WD" evidence="3">
    <location>
        <begin position="187"/>
        <end position="228"/>
    </location>
</feature>
<dbReference type="CDD" id="cd00200">
    <property type="entry name" value="WD40"/>
    <property type="match status" value="1"/>
</dbReference>
<dbReference type="InterPro" id="IPR019775">
    <property type="entry name" value="WD40_repeat_CS"/>
</dbReference>
<dbReference type="InterPro" id="IPR020472">
    <property type="entry name" value="WD40_PAC1"/>
</dbReference>
<dbReference type="SMART" id="SM00320">
    <property type="entry name" value="WD40"/>
    <property type="match status" value="8"/>
</dbReference>
<dbReference type="InterPro" id="IPR015943">
    <property type="entry name" value="WD40/YVTN_repeat-like_dom_sf"/>
</dbReference>
<evidence type="ECO:0000256" key="2">
    <source>
        <dbReference type="ARBA" id="ARBA00022737"/>
    </source>
</evidence>
<keyword evidence="2" id="KW-0677">Repeat</keyword>
<dbReference type="PANTHER" id="PTHR14604">
    <property type="entry name" value="WD40 REPEAT PF20"/>
    <property type="match status" value="1"/>
</dbReference>
<reference evidence="5" key="1">
    <citation type="submission" date="2020-09" db="EMBL/GenBank/DDBJ databases">
        <title>Comparative genome analyses of four rice-infecting Rhizoctonia solani isolates reveal extensive enrichment of homogalacturonan modification genes.</title>
        <authorList>
            <person name="Lee D.-Y."/>
            <person name="Jeon J."/>
            <person name="Kim K.-T."/>
            <person name="Cheong K."/>
            <person name="Song H."/>
            <person name="Choi G."/>
            <person name="Ko J."/>
            <person name="Opiyo S.O."/>
            <person name="Zuo S."/>
            <person name="Madhav S."/>
            <person name="Lee Y.-H."/>
            <person name="Wang G.-L."/>
        </authorList>
    </citation>
    <scope>NUCLEOTIDE SEQUENCE</scope>
    <source>
        <strain evidence="5">AG1-IA WGL</strain>
    </source>
</reference>
<feature type="non-terminal residue" evidence="5">
    <location>
        <position position="1"/>
    </location>
</feature>
<evidence type="ECO:0000313" key="6">
    <source>
        <dbReference type="Proteomes" id="UP000602905"/>
    </source>
</evidence>
<dbReference type="PROSITE" id="PS50082">
    <property type="entry name" value="WD_REPEATS_2"/>
    <property type="match status" value="6"/>
</dbReference>
<feature type="repeat" description="WD" evidence="3">
    <location>
        <begin position="230"/>
        <end position="271"/>
    </location>
</feature>